<evidence type="ECO:0000256" key="2">
    <source>
        <dbReference type="ARBA" id="ARBA00022723"/>
    </source>
</evidence>
<evidence type="ECO:0000313" key="7">
    <source>
        <dbReference type="Proteomes" id="UP000583101"/>
    </source>
</evidence>
<evidence type="ECO:0000313" key="6">
    <source>
        <dbReference type="EMBL" id="MBB3970050.1"/>
    </source>
</evidence>
<comment type="caution">
    <text evidence="6">The sequence shown here is derived from an EMBL/GenBank/DDBJ whole genome shotgun (WGS) entry which is preliminary data.</text>
</comment>
<dbReference type="Pfam" id="PF00034">
    <property type="entry name" value="Cytochrom_C"/>
    <property type="match status" value="1"/>
</dbReference>
<feature type="domain" description="Cytochrome c" evidence="5">
    <location>
        <begin position="467"/>
        <end position="560"/>
    </location>
</feature>
<dbReference type="Pfam" id="PF22807">
    <property type="entry name" value="TrAA12"/>
    <property type="match status" value="1"/>
</dbReference>
<name>A0ABR6IAF3_9SPHI</name>
<evidence type="ECO:0000256" key="1">
    <source>
        <dbReference type="ARBA" id="ARBA00022617"/>
    </source>
</evidence>
<dbReference type="SUPFAM" id="SSF50952">
    <property type="entry name" value="Soluble quinoprotein glucose dehydrogenase"/>
    <property type="match status" value="1"/>
</dbReference>
<protein>
    <submittedName>
        <fullName evidence="6">Glucose/arabinose dehydrogenase/mono/diheme cytochrome c family protein</fullName>
    </submittedName>
</protein>
<dbReference type="EMBL" id="JACIEG010000005">
    <property type="protein sequence ID" value="MBB3970050.1"/>
    <property type="molecule type" value="Genomic_DNA"/>
</dbReference>
<keyword evidence="3 4" id="KW-0408">Iron</keyword>
<dbReference type="InterPro" id="IPR036909">
    <property type="entry name" value="Cyt_c-like_dom_sf"/>
</dbReference>
<evidence type="ECO:0000256" key="4">
    <source>
        <dbReference type="PROSITE-ProRule" id="PRU00433"/>
    </source>
</evidence>
<dbReference type="InterPro" id="IPR011042">
    <property type="entry name" value="6-blade_b-propeller_TolB-like"/>
</dbReference>
<dbReference type="PANTHER" id="PTHR35008:SF4">
    <property type="entry name" value="BLL4482 PROTEIN"/>
    <property type="match status" value="1"/>
</dbReference>
<dbReference type="Gene3D" id="1.10.760.10">
    <property type="entry name" value="Cytochrome c-like domain"/>
    <property type="match status" value="1"/>
</dbReference>
<dbReference type="SUPFAM" id="SSF46626">
    <property type="entry name" value="Cytochrome c"/>
    <property type="match status" value="1"/>
</dbReference>
<gene>
    <name evidence="6" type="ORF">GGR35_002666</name>
</gene>
<dbReference type="PROSITE" id="PS51007">
    <property type="entry name" value="CYTC"/>
    <property type="match status" value="1"/>
</dbReference>
<dbReference type="Proteomes" id="UP000583101">
    <property type="component" value="Unassembled WGS sequence"/>
</dbReference>
<dbReference type="InterPro" id="IPR011041">
    <property type="entry name" value="Quinoprot_gluc/sorb_DH_b-prop"/>
</dbReference>
<dbReference type="RefSeq" id="WP_204986295.1">
    <property type="nucleotide sequence ID" value="NZ_BMCZ01000003.1"/>
</dbReference>
<keyword evidence="1 4" id="KW-0349">Heme</keyword>
<sequence>MRSFKKQMILLPVAAFLFLNLAFILDKGKKNNDEKNGGLILPGHFKATVVVDSLKGSARHLAVNTNGDIYVKLRFPDFAGGNAALRDTNGDGRADTIIKFADYEDKGTYGTSMRVHNGYLYFSSETNVYRTRLNPQTLVPDGPLELLLHDANGRHEHDAKPLAFDGKGHMYVAFGAPSNACQEQNRVPGSPGIEGCPLLAEYGGIWQFDEAKQGQQQKDGKRYATGLRSVVAMDWNTRENCLYVVAHGRDDLHMLFPKQFNAWQSAVMPAEEFLKVTEGSDAGWPYYFYDPIKHLKLLNPEYGGDGKKAGEGKKYNQPIMAFQAHWAPNDLLFYTGDQFPQRYRNGAFIAFHGSTNRSPYPQGGYFVCFVPFKNGKPAGNWEVFADGFTGRKTVISASEARYRPMGLAMGPDGSLYVSETEKGKIWRISYTGDKNKFTRLQLQQMEARKSTSNFKRPDPLRNNLMSGMLGNGAKLYRNYCAGCHQPNGKGDGNLFPPLSGSEWVTGGPYMDKYRAIQVMLKGLEGPIKVANKPYNSVMPKHDFLKDEQIAQVLTYIRNNFGNNSSLVTAEEVKKVRSRLKQQAPDVKKP</sequence>
<evidence type="ECO:0000256" key="3">
    <source>
        <dbReference type="ARBA" id="ARBA00023004"/>
    </source>
</evidence>
<dbReference type="InterPro" id="IPR054539">
    <property type="entry name" value="Beta-prop_PDH"/>
</dbReference>
<evidence type="ECO:0000259" key="5">
    <source>
        <dbReference type="PROSITE" id="PS51007"/>
    </source>
</evidence>
<dbReference type="InterPro" id="IPR009056">
    <property type="entry name" value="Cyt_c-like_dom"/>
</dbReference>
<accession>A0ABR6IAF3</accession>
<dbReference type="PANTHER" id="PTHR35008">
    <property type="entry name" value="BLL4482 PROTEIN-RELATED"/>
    <property type="match status" value="1"/>
</dbReference>
<proteinExistence type="predicted"/>
<dbReference type="InterPro" id="IPR051459">
    <property type="entry name" value="Cytochrome_c-type_DH"/>
</dbReference>
<keyword evidence="2 4" id="KW-0479">Metal-binding</keyword>
<keyword evidence="7" id="KW-1185">Reference proteome</keyword>
<dbReference type="Gene3D" id="2.120.10.30">
    <property type="entry name" value="TolB, C-terminal domain"/>
    <property type="match status" value="1"/>
</dbReference>
<organism evidence="6 7">
    <name type="scientific">Mucilaginibacter phyllosphaerae</name>
    <dbReference type="NCBI Taxonomy" id="1812349"/>
    <lineage>
        <taxon>Bacteria</taxon>
        <taxon>Pseudomonadati</taxon>
        <taxon>Bacteroidota</taxon>
        <taxon>Sphingobacteriia</taxon>
        <taxon>Sphingobacteriales</taxon>
        <taxon>Sphingobacteriaceae</taxon>
        <taxon>Mucilaginibacter</taxon>
    </lineage>
</organism>
<reference evidence="6 7" key="1">
    <citation type="submission" date="2020-08" db="EMBL/GenBank/DDBJ databases">
        <title>Genomic Encyclopedia of Type Strains, Phase IV (KMG-IV): sequencing the most valuable type-strain genomes for metagenomic binning, comparative biology and taxonomic classification.</title>
        <authorList>
            <person name="Goeker M."/>
        </authorList>
    </citation>
    <scope>NUCLEOTIDE SEQUENCE [LARGE SCALE GENOMIC DNA]</scope>
    <source>
        <strain evidence="6 7">DSM 100995</strain>
    </source>
</reference>